<dbReference type="Proteomes" id="UP000823775">
    <property type="component" value="Unassembled WGS sequence"/>
</dbReference>
<evidence type="ECO:0000313" key="1">
    <source>
        <dbReference type="EMBL" id="MCD7458355.1"/>
    </source>
</evidence>
<reference evidence="1 2" key="1">
    <citation type="journal article" date="2021" name="BMC Genomics">
        <title>Datura genome reveals duplications of psychoactive alkaloid biosynthetic genes and high mutation rate following tissue culture.</title>
        <authorList>
            <person name="Rajewski A."/>
            <person name="Carter-House D."/>
            <person name="Stajich J."/>
            <person name="Litt A."/>
        </authorList>
    </citation>
    <scope>NUCLEOTIDE SEQUENCE [LARGE SCALE GENOMIC DNA]</scope>
    <source>
        <strain evidence="1">AR-01</strain>
    </source>
</reference>
<sequence>ILDSRPLVLLLVGIRERPLTRYASNKGPEDSHGGTIIAAARSLWQQHCHCSEAQSCKQASFHHVLLNVWSWEEMRWHVKWESDPSARWERGACV</sequence>
<dbReference type="EMBL" id="JACEIK010000516">
    <property type="protein sequence ID" value="MCD7458355.1"/>
    <property type="molecule type" value="Genomic_DNA"/>
</dbReference>
<gene>
    <name evidence="1" type="ORF">HAX54_038001</name>
</gene>
<comment type="caution">
    <text evidence="1">The sequence shown here is derived from an EMBL/GenBank/DDBJ whole genome shotgun (WGS) entry which is preliminary data.</text>
</comment>
<name>A0ABS8SHR9_DATST</name>
<keyword evidence="2" id="KW-1185">Reference proteome</keyword>
<organism evidence="1 2">
    <name type="scientific">Datura stramonium</name>
    <name type="common">Jimsonweed</name>
    <name type="synonym">Common thornapple</name>
    <dbReference type="NCBI Taxonomy" id="4076"/>
    <lineage>
        <taxon>Eukaryota</taxon>
        <taxon>Viridiplantae</taxon>
        <taxon>Streptophyta</taxon>
        <taxon>Embryophyta</taxon>
        <taxon>Tracheophyta</taxon>
        <taxon>Spermatophyta</taxon>
        <taxon>Magnoliopsida</taxon>
        <taxon>eudicotyledons</taxon>
        <taxon>Gunneridae</taxon>
        <taxon>Pentapetalae</taxon>
        <taxon>asterids</taxon>
        <taxon>lamiids</taxon>
        <taxon>Solanales</taxon>
        <taxon>Solanaceae</taxon>
        <taxon>Solanoideae</taxon>
        <taxon>Datureae</taxon>
        <taxon>Datura</taxon>
    </lineage>
</organism>
<feature type="non-terminal residue" evidence="1">
    <location>
        <position position="1"/>
    </location>
</feature>
<protein>
    <submittedName>
        <fullName evidence="1">Uncharacterized protein</fullName>
    </submittedName>
</protein>
<proteinExistence type="predicted"/>
<accession>A0ABS8SHR9</accession>
<evidence type="ECO:0000313" key="2">
    <source>
        <dbReference type="Proteomes" id="UP000823775"/>
    </source>
</evidence>